<name>A0ACC3N5D3_9PEZI</name>
<proteinExistence type="predicted"/>
<evidence type="ECO:0000313" key="2">
    <source>
        <dbReference type="Proteomes" id="UP001281147"/>
    </source>
</evidence>
<reference evidence="1" key="1">
    <citation type="submission" date="2023-07" db="EMBL/GenBank/DDBJ databases">
        <title>Black Yeasts Isolated from many extreme environments.</title>
        <authorList>
            <person name="Coleine C."/>
            <person name="Stajich J.E."/>
            <person name="Selbmann L."/>
        </authorList>
    </citation>
    <scope>NUCLEOTIDE SEQUENCE</scope>
    <source>
        <strain evidence="1">CCFEE 5714</strain>
    </source>
</reference>
<gene>
    <name evidence="1" type="ORF">LTR37_010453</name>
</gene>
<accession>A0ACC3N5D3</accession>
<protein>
    <submittedName>
        <fullName evidence="1">Uncharacterized protein</fullName>
    </submittedName>
</protein>
<evidence type="ECO:0000313" key="1">
    <source>
        <dbReference type="EMBL" id="KAK3710232.1"/>
    </source>
</evidence>
<keyword evidence="2" id="KW-1185">Reference proteome</keyword>
<sequence length="442" mass="48275">MAASAEPTCAGAPKMPPRKPKPKSIPVPDEGSWYTRAKTGPEPTKTDTDPTKTQGGATKPTAKSIKPIAKKPAPTKPVNSKAKAASTVGANGAVKKRGRPKKEKAPGMFSVISNHAPTMNSFASLSRGRNRGNSVLVRPTERTKGIKERMLKEKVAEKKVQIKQQSGAKIEKKEEAVVEVKKEKTTQEATSGKDGKGLLDLEKHIRARIWRCAVVYPSFFIWPDSANGKEQPDLAMVCREIREEVLPIYYAENIFAVDVSPTSLSTAQQDVATFFGGTKKTKAAGKTLKVPETNPGTAKIGKWASVLEEKSWFSMIRHWCFTYTPNSSICKDEEDKSLVVTVSFFTRQNGSWDTCGPEVHRDALCVLPSSDGFQKCTIQLSPDWLNEAVYQMLIASEGKPMGGKMLAGLVGKVKEQVDKLVDMRCEHPLECRRGVGSGVEVA</sequence>
<dbReference type="EMBL" id="JAUTXU010000086">
    <property type="protein sequence ID" value="KAK3710232.1"/>
    <property type="molecule type" value="Genomic_DNA"/>
</dbReference>
<dbReference type="Proteomes" id="UP001281147">
    <property type="component" value="Unassembled WGS sequence"/>
</dbReference>
<comment type="caution">
    <text evidence="1">The sequence shown here is derived from an EMBL/GenBank/DDBJ whole genome shotgun (WGS) entry which is preliminary data.</text>
</comment>
<organism evidence="1 2">
    <name type="scientific">Vermiconidia calcicola</name>
    <dbReference type="NCBI Taxonomy" id="1690605"/>
    <lineage>
        <taxon>Eukaryota</taxon>
        <taxon>Fungi</taxon>
        <taxon>Dikarya</taxon>
        <taxon>Ascomycota</taxon>
        <taxon>Pezizomycotina</taxon>
        <taxon>Dothideomycetes</taxon>
        <taxon>Dothideomycetidae</taxon>
        <taxon>Mycosphaerellales</taxon>
        <taxon>Extremaceae</taxon>
        <taxon>Vermiconidia</taxon>
    </lineage>
</organism>